<evidence type="ECO:0000313" key="3">
    <source>
        <dbReference type="Proteomes" id="UP000176377"/>
    </source>
</evidence>
<dbReference type="Proteomes" id="UP000176377">
    <property type="component" value="Unassembled WGS sequence"/>
</dbReference>
<reference evidence="2 3" key="1">
    <citation type="journal article" date="2016" name="Nat. Commun.">
        <title>Thousands of microbial genomes shed light on interconnected biogeochemical processes in an aquifer system.</title>
        <authorList>
            <person name="Anantharaman K."/>
            <person name="Brown C.T."/>
            <person name="Hug L.A."/>
            <person name="Sharon I."/>
            <person name="Castelle C.J."/>
            <person name="Probst A.J."/>
            <person name="Thomas B.C."/>
            <person name="Singh A."/>
            <person name="Wilkins M.J."/>
            <person name="Karaoz U."/>
            <person name="Brodie E.L."/>
            <person name="Williams K.H."/>
            <person name="Hubbard S.S."/>
            <person name="Banfield J.F."/>
        </authorList>
    </citation>
    <scope>NUCLEOTIDE SEQUENCE [LARGE SCALE GENOMIC DNA]</scope>
</reference>
<feature type="compositionally biased region" description="Polar residues" evidence="1">
    <location>
        <begin position="258"/>
        <end position="267"/>
    </location>
</feature>
<protein>
    <recommendedName>
        <fullName evidence="4">Peptidase M15B domain-containing protein</fullName>
    </recommendedName>
</protein>
<organism evidence="2 3">
    <name type="scientific">Candidatus Kaiserbacteria bacterium RIFCSPHIGHO2_01_FULL_56_24</name>
    <dbReference type="NCBI Taxonomy" id="1798487"/>
    <lineage>
        <taxon>Bacteria</taxon>
        <taxon>Candidatus Kaiseribacteriota</taxon>
    </lineage>
</organism>
<proteinExistence type="predicted"/>
<evidence type="ECO:0000256" key="1">
    <source>
        <dbReference type="SAM" id="MobiDB-lite"/>
    </source>
</evidence>
<gene>
    <name evidence="2" type="ORF">A2765_06080</name>
</gene>
<feature type="region of interest" description="Disordered" evidence="1">
    <location>
        <begin position="214"/>
        <end position="276"/>
    </location>
</feature>
<dbReference type="AlphaFoldDB" id="A0A1F6D8B9"/>
<evidence type="ECO:0008006" key="4">
    <source>
        <dbReference type="Google" id="ProtNLM"/>
    </source>
</evidence>
<comment type="caution">
    <text evidence="2">The sequence shown here is derived from an EMBL/GenBank/DDBJ whole genome shotgun (WGS) entry which is preliminary data.</text>
</comment>
<name>A0A1F6D8B9_9BACT</name>
<dbReference type="EMBL" id="MFLA01000047">
    <property type="protein sequence ID" value="OGG57678.1"/>
    <property type="molecule type" value="Genomic_DNA"/>
</dbReference>
<accession>A0A1F6D8B9</accession>
<sequence length="383" mass="39674">MLSNKRVGGIALLFVILFSGTPVSALDRPIDQKLFCGENFSGYGSAIAFIKTRSQNQASIDKLTPQFACDLAALLKAAPPGLGVKVGWYPVTASVATMGVSYCQHFECIEGSNSHPRGLAADLLFGGTKGNGGAGASGWCRQNALCTWAHQNAGSFGLMFRLMPESGCQAGYFEPWHIELKGVSGCQGSDTFGSGTTQIAAPFGIGDAFRAALGQQSAQPSPAPQPALPVRPVTQTQSPISAFDGNVPADSGGGDVTGASSQLNENGSGAMPGGNAADQLEQLAFGTPTSTNSTHATSVPLVVSGANATGIIGSQTVQQQSISTGNVSPSQQTFVSGDLSWQPEATFQPPLSGIPAILETMKQILLRMLPYLTPFGTYQHLEE</sequence>
<evidence type="ECO:0000313" key="2">
    <source>
        <dbReference type="EMBL" id="OGG57678.1"/>
    </source>
</evidence>